<organism evidence="1 2">
    <name type="scientific">Bimuria novae-zelandiae CBS 107.79</name>
    <dbReference type="NCBI Taxonomy" id="1447943"/>
    <lineage>
        <taxon>Eukaryota</taxon>
        <taxon>Fungi</taxon>
        <taxon>Dikarya</taxon>
        <taxon>Ascomycota</taxon>
        <taxon>Pezizomycotina</taxon>
        <taxon>Dothideomycetes</taxon>
        <taxon>Pleosporomycetidae</taxon>
        <taxon>Pleosporales</taxon>
        <taxon>Massarineae</taxon>
        <taxon>Didymosphaeriaceae</taxon>
        <taxon>Bimuria</taxon>
    </lineage>
</organism>
<keyword evidence="2" id="KW-1185">Reference proteome</keyword>
<dbReference type="AlphaFoldDB" id="A0A6A5VAL8"/>
<dbReference type="EMBL" id="ML976676">
    <property type="protein sequence ID" value="KAF1974204.1"/>
    <property type="molecule type" value="Genomic_DNA"/>
</dbReference>
<reference evidence="1" key="1">
    <citation type="journal article" date="2020" name="Stud. Mycol.">
        <title>101 Dothideomycetes genomes: a test case for predicting lifestyles and emergence of pathogens.</title>
        <authorList>
            <person name="Haridas S."/>
            <person name="Albert R."/>
            <person name="Binder M."/>
            <person name="Bloem J."/>
            <person name="Labutti K."/>
            <person name="Salamov A."/>
            <person name="Andreopoulos B."/>
            <person name="Baker S."/>
            <person name="Barry K."/>
            <person name="Bills G."/>
            <person name="Bluhm B."/>
            <person name="Cannon C."/>
            <person name="Castanera R."/>
            <person name="Culley D."/>
            <person name="Daum C."/>
            <person name="Ezra D."/>
            <person name="Gonzalez J."/>
            <person name="Henrissat B."/>
            <person name="Kuo A."/>
            <person name="Liang C."/>
            <person name="Lipzen A."/>
            <person name="Lutzoni F."/>
            <person name="Magnuson J."/>
            <person name="Mondo S."/>
            <person name="Nolan M."/>
            <person name="Ohm R."/>
            <person name="Pangilinan J."/>
            <person name="Park H.-J."/>
            <person name="Ramirez L."/>
            <person name="Alfaro M."/>
            <person name="Sun H."/>
            <person name="Tritt A."/>
            <person name="Yoshinaga Y."/>
            <person name="Zwiers L.-H."/>
            <person name="Turgeon B."/>
            <person name="Goodwin S."/>
            <person name="Spatafora J."/>
            <person name="Crous P."/>
            <person name="Grigoriev I."/>
        </authorList>
    </citation>
    <scope>NUCLEOTIDE SEQUENCE</scope>
    <source>
        <strain evidence="1">CBS 107.79</strain>
    </source>
</reference>
<dbReference type="OrthoDB" id="5213630at2759"/>
<gene>
    <name evidence="1" type="ORF">BU23DRAFT_368103</name>
</gene>
<proteinExistence type="predicted"/>
<evidence type="ECO:0000313" key="2">
    <source>
        <dbReference type="Proteomes" id="UP000800036"/>
    </source>
</evidence>
<protein>
    <submittedName>
        <fullName evidence="1">Uncharacterized protein</fullName>
    </submittedName>
</protein>
<name>A0A6A5VAL8_9PLEO</name>
<evidence type="ECO:0000313" key="1">
    <source>
        <dbReference type="EMBL" id="KAF1974204.1"/>
    </source>
</evidence>
<feature type="non-terminal residue" evidence="1">
    <location>
        <position position="1"/>
    </location>
</feature>
<feature type="non-terminal residue" evidence="1">
    <location>
        <position position="67"/>
    </location>
</feature>
<dbReference type="Proteomes" id="UP000800036">
    <property type="component" value="Unassembled WGS sequence"/>
</dbReference>
<accession>A0A6A5VAL8</accession>
<sequence>QLRQKEKELLNTKREVEGFRTRWKQTAKDLRKIQTQGQGPNQVTDNYLIGLVKRLRYNIQNFCIQYF</sequence>